<organism evidence="1 2">
    <name type="scientific">Ligilactobacillus agilis</name>
    <dbReference type="NCBI Taxonomy" id="1601"/>
    <lineage>
        <taxon>Bacteria</taxon>
        <taxon>Bacillati</taxon>
        <taxon>Bacillota</taxon>
        <taxon>Bacilli</taxon>
        <taxon>Lactobacillales</taxon>
        <taxon>Lactobacillaceae</taxon>
        <taxon>Ligilactobacillus</taxon>
    </lineage>
</organism>
<dbReference type="RefSeq" id="WP_101812444.1">
    <property type="nucleotide sequence ID" value="NZ_PKGI01000059.1"/>
</dbReference>
<proteinExistence type="predicted"/>
<comment type="caution">
    <text evidence="1">The sequence shown here is derived from an EMBL/GenBank/DDBJ whole genome shotgun (WGS) entry which is preliminary data.</text>
</comment>
<sequence>MITNNNEQELCVLFKLLDDHHILPRQQLSELINRYLGKELIAQNLYNTYPEIKVNWFEYIITVKKIIFYCVDNKIKILTRYNQSIANLSNKLTKFGDAPFAIYALGNCDLLANKNLTGVFYDDQFLFNNRDLYGQLIQNYDPTATFIIPRTLASSVFTFALQSINRSHIFITDAYLSGKTPIKKDYLVLSNNCRYDDKVLQVKGQTRDIMSTLIDSALILNGKYNHDLLTNLKNNGVTLIAYDSKLLPPSSTNIYQDNALADQIITL</sequence>
<dbReference type="Proteomes" id="UP000234579">
    <property type="component" value="Unassembled WGS sequence"/>
</dbReference>
<reference evidence="2" key="1">
    <citation type="submission" date="2017-12" db="EMBL/GenBank/DDBJ databases">
        <authorList>
            <person name="Christensen H."/>
        </authorList>
    </citation>
    <scope>NUCLEOTIDE SEQUENCE [LARGE SCALE GENOMIC DNA]</scope>
    <source>
        <strain evidence="2">268A</strain>
    </source>
</reference>
<name>A0A2I2A8F4_9LACO</name>
<protein>
    <submittedName>
        <fullName evidence="1">Uncharacterized protein</fullName>
    </submittedName>
</protein>
<evidence type="ECO:0000313" key="1">
    <source>
        <dbReference type="EMBL" id="PLA75641.1"/>
    </source>
</evidence>
<gene>
    <name evidence="1" type="ORF">CYR79_10480</name>
</gene>
<evidence type="ECO:0000313" key="2">
    <source>
        <dbReference type="Proteomes" id="UP000234579"/>
    </source>
</evidence>
<dbReference type="EMBL" id="PKGI01000059">
    <property type="protein sequence ID" value="PLA75641.1"/>
    <property type="molecule type" value="Genomic_DNA"/>
</dbReference>
<accession>A0A2I2A8F4</accession>
<dbReference type="AlphaFoldDB" id="A0A2I2A8F4"/>